<dbReference type="AlphaFoldDB" id="A0A9P1GD72"/>
<dbReference type="Proteomes" id="UP001152797">
    <property type="component" value="Unassembled WGS sequence"/>
</dbReference>
<evidence type="ECO:0000313" key="3">
    <source>
        <dbReference type="Proteomes" id="UP001152797"/>
    </source>
</evidence>
<reference evidence="1" key="1">
    <citation type="submission" date="2022-10" db="EMBL/GenBank/DDBJ databases">
        <authorList>
            <person name="Chen Y."/>
            <person name="Dougan E. K."/>
            <person name="Chan C."/>
            <person name="Rhodes N."/>
            <person name="Thang M."/>
        </authorList>
    </citation>
    <scope>NUCLEOTIDE SEQUENCE</scope>
</reference>
<organism evidence="1">
    <name type="scientific">Cladocopium goreaui</name>
    <dbReference type="NCBI Taxonomy" id="2562237"/>
    <lineage>
        <taxon>Eukaryota</taxon>
        <taxon>Sar</taxon>
        <taxon>Alveolata</taxon>
        <taxon>Dinophyceae</taxon>
        <taxon>Suessiales</taxon>
        <taxon>Symbiodiniaceae</taxon>
        <taxon>Cladocopium</taxon>
    </lineage>
</organism>
<reference evidence="2" key="2">
    <citation type="submission" date="2024-04" db="EMBL/GenBank/DDBJ databases">
        <authorList>
            <person name="Chen Y."/>
            <person name="Shah S."/>
            <person name="Dougan E. K."/>
            <person name="Thang M."/>
            <person name="Chan C."/>
        </authorList>
    </citation>
    <scope>NUCLEOTIDE SEQUENCE [LARGE SCALE GENOMIC DNA]</scope>
</reference>
<comment type="caution">
    <text evidence="1">The sequence shown here is derived from an EMBL/GenBank/DDBJ whole genome shotgun (WGS) entry which is preliminary data.</text>
</comment>
<name>A0A9P1GD72_9DINO</name>
<dbReference type="EMBL" id="CAMXCT020003824">
    <property type="protein sequence ID" value="CAL1159822.1"/>
    <property type="molecule type" value="Genomic_DNA"/>
</dbReference>
<dbReference type="OrthoDB" id="431815at2759"/>
<keyword evidence="3" id="KW-1185">Reference proteome</keyword>
<protein>
    <submittedName>
        <fullName evidence="1">Uncharacterized protein</fullName>
    </submittedName>
</protein>
<gene>
    <name evidence="1" type="ORF">C1SCF055_LOCUS32087</name>
</gene>
<evidence type="ECO:0000313" key="1">
    <source>
        <dbReference type="EMBL" id="CAI4006447.1"/>
    </source>
</evidence>
<proteinExistence type="predicted"/>
<dbReference type="EMBL" id="CAMXCT030003824">
    <property type="protein sequence ID" value="CAL4793759.1"/>
    <property type="molecule type" value="Genomic_DNA"/>
</dbReference>
<sequence length="733" mass="81552">MFLLKLLEVEAPTDVPERPSALGMLSPEGYAHAALYAAARDLPEHKEEWQIVLRSVPFCFVAGAKNTWILSWNCRNQLTQEYESLSRSALQQATEISMLKKRMESDVGRTLQPAELVNQLKQFGLKKASSQDDLTTNLVQLATQVYEKMKGPEMLGPILAMEEKFGTKSCFNSLSKLHLLATKAEPNRRVWVMQGIYDWLVRSLLTNDEVTKNTLSGDRNTCGLIPLLELKMLCLGTLALIHDGPRQHPGEGPGSDPPSLAGPCFVSAGDAGLRRLMARQSRPQLFGGIAEEWSKVISIRENEVAEQKVRDKMEDQEDGDAPAETALHQMRRAANEFVENSQEYWNSLARADQLLPQRCHCAGGPIGLRRLQPLDGNGEIKSLIQATMLARGAQVKSDQGEITVPAPGEIVCFHAASDRPGAISELRKIFRFAAATRGSEAYRCDSYLHLFSGLTLIPGLVPEKRRLHYDGFNTGNVMGWVTCLQPNSLWEATRKDKEKILGPKALKLTTAEQISLNKEQQAVVANDARVESVFSAGRLPTKFHTDLLHSLCCNAVIDLFAGQGEMAQACLDTRTPIVAFCCTEAHAEALEERLTKYVLTKFTEKGHTLHREDAKNMMVSADGLTSVAAGSPDGLTSGHNPVTFRINCDEVPTVDTLKGIIQWYIERGCQEVGLQPFPHRLPRSHWALHSGRRATPWNMPCSYLRTEDMPLRFSWHEWSESYRLHSQGAHVLV</sequence>
<accession>A0A9P1GD72</accession>
<evidence type="ECO:0000313" key="2">
    <source>
        <dbReference type="EMBL" id="CAL1159822.1"/>
    </source>
</evidence>
<dbReference type="EMBL" id="CAMXCT010003824">
    <property type="protein sequence ID" value="CAI4006447.1"/>
    <property type="molecule type" value="Genomic_DNA"/>
</dbReference>